<proteinExistence type="predicted"/>
<name>K1QLR7_MAGGI</name>
<dbReference type="EMBL" id="JH816375">
    <property type="protein sequence ID" value="EKC37792.1"/>
    <property type="molecule type" value="Genomic_DNA"/>
</dbReference>
<dbReference type="HOGENOM" id="CLU_769980_0_0_1"/>
<dbReference type="AlphaFoldDB" id="K1QLR7"/>
<organism evidence="1">
    <name type="scientific">Magallana gigas</name>
    <name type="common">Pacific oyster</name>
    <name type="synonym">Crassostrea gigas</name>
    <dbReference type="NCBI Taxonomy" id="29159"/>
    <lineage>
        <taxon>Eukaryota</taxon>
        <taxon>Metazoa</taxon>
        <taxon>Spiralia</taxon>
        <taxon>Lophotrochozoa</taxon>
        <taxon>Mollusca</taxon>
        <taxon>Bivalvia</taxon>
        <taxon>Autobranchia</taxon>
        <taxon>Pteriomorphia</taxon>
        <taxon>Ostreida</taxon>
        <taxon>Ostreoidea</taxon>
        <taxon>Ostreidae</taxon>
        <taxon>Magallana</taxon>
    </lineage>
</organism>
<dbReference type="InParanoid" id="K1QLR7"/>
<sequence length="360" mass="40509">MVFQIPRGATKVQRYINKIQRVIAERQEAKIEQVFADRKEKKCCADYRTIGGKCHVVFWCFPLSVCNNSFGPECVRPCPLGFHGIQCSEKCQCDICNAPTGECSNKTATTENSDISLHGRGPSGTWIVILLGVFASVGSVAVVLFSIHVKERKKKRGSNAPQLNQIVDENIDEEDYDAIRYSCMMLEGDSACTKLKNSQAFDRISYAKTQTVPNMYNKLSFNKSERHTMDCGPQELYNIADHSEKHMQCQTNYGEYVTVATDKATSCTINMKNNTKENEHCQTVDNTYDDVLNKSTKNTAESRKANYAELPLRGRDRRKKPELKPKPESIKVLLVNEARGSYLSIAHKIVLLLSEIGRKG</sequence>
<protein>
    <submittedName>
        <fullName evidence="1">Uncharacterized protein</fullName>
    </submittedName>
</protein>
<evidence type="ECO:0000313" key="1">
    <source>
        <dbReference type="EMBL" id="EKC37792.1"/>
    </source>
</evidence>
<accession>K1QLR7</accession>
<gene>
    <name evidence="1" type="ORF">CGI_10004504</name>
</gene>
<reference evidence="1" key="1">
    <citation type="journal article" date="2012" name="Nature">
        <title>The oyster genome reveals stress adaptation and complexity of shell formation.</title>
        <authorList>
            <person name="Zhang G."/>
            <person name="Fang X."/>
            <person name="Guo X."/>
            <person name="Li L."/>
            <person name="Luo R."/>
            <person name="Xu F."/>
            <person name="Yang P."/>
            <person name="Zhang L."/>
            <person name="Wang X."/>
            <person name="Qi H."/>
            <person name="Xiong Z."/>
            <person name="Que H."/>
            <person name="Xie Y."/>
            <person name="Holland P.W."/>
            <person name="Paps J."/>
            <person name="Zhu Y."/>
            <person name="Wu F."/>
            <person name="Chen Y."/>
            <person name="Wang J."/>
            <person name="Peng C."/>
            <person name="Meng J."/>
            <person name="Yang L."/>
            <person name="Liu J."/>
            <person name="Wen B."/>
            <person name="Zhang N."/>
            <person name="Huang Z."/>
            <person name="Zhu Q."/>
            <person name="Feng Y."/>
            <person name="Mount A."/>
            <person name="Hedgecock D."/>
            <person name="Xu Z."/>
            <person name="Liu Y."/>
            <person name="Domazet-Loso T."/>
            <person name="Du Y."/>
            <person name="Sun X."/>
            <person name="Zhang S."/>
            <person name="Liu B."/>
            <person name="Cheng P."/>
            <person name="Jiang X."/>
            <person name="Li J."/>
            <person name="Fan D."/>
            <person name="Wang W."/>
            <person name="Fu W."/>
            <person name="Wang T."/>
            <person name="Wang B."/>
            <person name="Zhang J."/>
            <person name="Peng Z."/>
            <person name="Li Y."/>
            <person name="Li N."/>
            <person name="Wang J."/>
            <person name="Chen M."/>
            <person name="He Y."/>
            <person name="Tan F."/>
            <person name="Song X."/>
            <person name="Zheng Q."/>
            <person name="Huang R."/>
            <person name="Yang H."/>
            <person name="Du X."/>
            <person name="Chen L."/>
            <person name="Yang M."/>
            <person name="Gaffney P.M."/>
            <person name="Wang S."/>
            <person name="Luo L."/>
            <person name="She Z."/>
            <person name="Ming Y."/>
            <person name="Huang W."/>
            <person name="Zhang S."/>
            <person name="Huang B."/>
            <person name="Zhang Y."/>
            <person name="Qu T."/>
            <person name="Ni P."/>
            <person name="Miao G."/>
            <person name="Wang J."/>
            <person name="Wang Q."/>
            <person name="Steinberg C.E."/>
            <person name="Wang H."/>
            <person name="Li N."/>
            <person name="Qian L."/>
            <person name="Zhang G."/>
            <person name="Li Y."/>
            <person name="Yang H."/>
            <person name="Liu X."/>
            <person name="Wang J."/>
            <person name="Yin Y."/>
            <person name="Wang J."/>
        </authorList>
    </citation>
    <scope>NUCLEOTIDE SEQUENCE [LARGE SCALE GENOMIC DNA]</scope>
    <source>
        <strain evidence="1">05x7-T-G4-1.051#20</strain>
    </source>
</reference>